<gene>
    <name evidence="2" type="ORF">N302_15992</name>
</gene>
<keyword evidence="1" id="KW-0472">Membrane</keyword>
<keyword evidence="1" id="KW-1133">Transmembrane helix</keyword>
<reference evidence="2 3" key="1">
    <citation type="submission" date="2014-04" db="EMBL/GenBank/DDBJ databases">
        <title>Genome evolution of avian class.</title>
        <authorList>
            <person name="Zhang G."/>
            <person name="Li C."/>
        </authorList>
    </citation>
    <scope>NUCLEOTIDE SEQUENCE [LARGE SCALE GENOMIC DNA]</scope>
    <source>
        <strain evidence="2">BGI_N302</strain>
    </source>
</reference>
<evidence type="ECO:0000313" key="3">
    <source>
        <dbReference type="Proteomes" id="UP000052976"/>
    </source>
</evidence>
<proteinExistence type="predicted"/>
<sequence length="60" mass="6194">VSVPASRSLSVSFDSSTFMVGVLGLLVLFGSLPLRRPPGRFGGVLMRSAVRAAANSFAPS</sequence>
<dbReference type="AlphaFoldDB" id="A0A091ERP0"/>
<dbReference type="Proteomes" id="UP000052976">
    <property type="component" value="Unassembled WGS sequence"/>
</dbReference>
<feature type="non-terminal residue" evidence="2">
    <location>
        <position position="60"/>
    </location>
</feature>
<accession>A0A091ERP0</accession>
<keyword evidence="3" id="KW-1185">Reference proteome</keyword>
<protein>
    <submittedName>
        <fullName evidence="2">Uncharacterized protein</fullName>
    </submittedName>
</protein>
<dbReference type="EMBL" id="KK718893">
    <property type="protein sequence ID" value="KFO59262.1"/>
    <property type="molecule type" value="Genomic_DNA"/>
</dbReference>
<name>A0A091ERP0_CORBR</name>
<feature type="non-terminal residue" evidence="2">
    <location>
        <position position="1"/>
    </location>
</feature>
<evidence type="ECO:0000313" key="2">
    <source>
        <dbReference type="EMBL" id="KFO59262.1"/>
    </source>
</evidence>
<feature type="transmembrane region" description="Helical" evidence="1">
    <location>
        <begin position="16"/>
        <end position="34"/>
    </location>
</feature>
<organism evidence="2 3">
    <name type="scientific">Corvus brachyrhynchos</name>
    <name type="common">American crow</name>
    <dbReference type="NCBI Taxonomy" id="85066"/>
    <lineage>
        <taxon>Eukaryota</taxon>
        <taxon>Metazoa</taxon>
        <taxon>Chordata</taxon>
        <taxon>Craniata</taxon>
        <taxon>Vertebrata</taxon>
        <taxon>Euteleostomi</taxon>
        <taxon>Archelosauria</taxon>
        <taxon>Archosauria</taxon>
        <taxon>Dinosauria</taxon>
        <taxon>Saurischia</taxon>
        <taxon>Theropoda</taxon>
        <taxon>Coelurosauria</taxon>
        <taxon>Aves</taxon>
        <taxon>Neognathae</taxon>
        <taxon>Neoaves</taxon>
        <taxon>Telluraves</taxon>
        <taxon>Australaves</taxon>
        <taxon>Passeriformes</taxon>
        <taxon>Corvoidea</taxon>
        <taxon>Corvidae</taxon>
        <taxon>Corvus</taxon>
    </lineage>
</organism>
<keyword evidence="1" id="KW-0812">Transmembrane</keyword>
<evidence type="ECO:0000256" key="1">
    <source>
        <dbReference type="SAM" id="Phobius"/>
    </source>
</evidence>